<sequence length="475" mass="53815">MTLEGLKFMHSMINSKRFLNLFLIFILFQPIIDILTTYTLVQMESGATFGVLIRVAYMFAGLLFLLMHFNKSKFARNSFIYLAILGIFVGINLAVNYFIKSPFYIGQEIKFFIKVVYMNIVFLNFILVLTLLKEKGSNILSKAIYYILVASLIISVSMIIAVMTSTSLESYESAKVGYTGWFFAGNEIGAIIAIILPILCLYAIRKTETLKEIYFWLPVVFASFSLLMLGTKVGYGAIFIVLLASLFICAVMFWKRKGTKTHSKNKSNLIISILLLAGLLVSTPFTPVFNNINVHLGFLGIDLNQDEEESPEETEDGQEEEENDQQLNKKQVQNLIYSSREEFLAHHSEDYMTSPILQKAFGYGYAGNYDQPDPKMIEMDFYDLFFSFGFLGFLVYIAPVLFYLYVAARKLIKNIGLVFTPEYIMLLSSIALTLGIAHFAGHVLTAPAVSIYFGLIFALIIVELNSSEKKEKEIR</sequence>
<evidence type="ECO:0000256" key="2">
    <source>
        <dbReference type="SAM" id="Phobius"/>
    </source>
</evidence>
<dbReference type="InterPro" id="IPR051533">
    <property type="entry name" value="WaaL-like"/>
</dbReference>
<dbReference type="EMBL" id="VTEG01000008">
    <property type="protein sequence ID" value="TYR98938.1"/>
    <property type="molecule type" value="Genomic_DNA"/>
</dbReference>
<dbReference type="Pfam" id="PF13425">
    <property type="entry name" value="O-antigen_lig"/>
    <property type="match status" value="1"/>
</dbReference>
<dbReference type="PANTHER" id="PTHR37422:SF13">
    <property type="entry name" value="LIPOPOLYSACCHARIDE BIOSYNTHESIS PROTEIN PA4999-RELATED"/>
    <property type="match status" value="1"/>
</dbReference>
<accession>A0A5D4MBR7</accession>
<gene>
    <name evidence="3" type="ORF">FZC84_13015</name>
</gene>
<proteinExistence type="predicted"/>
<reference evidence="3 4" key="1">
    <citation type="submission" date="2019-08" db="EMBL/GenBank/DDBJ databases">
        <title>Bacillus genomes from the desert of Cuatro Cienegas, Coahuila.</title>
        <authorList>
            <person name="Olmedo-Alvarez G."/>
        </authorList>
    </citation>
    <scope>NUCLEOTIDE SEQUENCE [LARGE SCALE GENOMIC DNA]</scope>
    <source>
        <strain evidence="3 4">CH128b_4D</strain>
    </source>
</reference>
<feature type="transmembrane region" description="Helical" evidence="2">
    <location>
        <begin position="111"/>
        <end position="132"/>
    </location>
</feature>
<dbReference type="AlphaFoldDB" id="A0A5D4MBR7"/>
<feature type="transmembrane region" description="Helical" evidence="2">
    <location>
        <begin position="21"/>
        <end position="41"/>
    </location>
</feature>
<feature type="transmembrane region" description="Helical" evidence="2">
    <location>
        <begin position="183"/>
        <end position="204"/>
    </location>
</feature>
<feature type="compositionally biased region" description="Acidic residues" evidence="1">
    <location>
        <begin position="307"/>
        <end position="324"/>
    </location>
</feature>
<comment type="caution">
    <text evidence="3">The sequence shown here is derived from an EMBL/GenBank/DDBJ whole genome shotgun (WGS) entry which is preliminary data.</text>
</comment>
<keyword evidence="2" id="KW-1133">Transmembrane helix</keyword>
<feature type="transmembrane region" description="Helical" evidence="2">
    <location>
        <begin position="47"/>
        <end position="67"/>
    </location>
</feature>
<dbReference type="Proteomes" id="UP000325182">
    <property type="component" value="Unassembled WGS sequence"/>
</dbReference>
<feature type="transmembrane region" description="Helical" evidence="2">
    <location>
        <begin position="79"/>
        <end position="99"/>
    </location>
</feature>
<organism evidence="3 4">
    <name type="scientific">Rossellomorea vietnamensis</name>
    <dbReference type="NCBI Taxonomy" id="218284"/>
    <lineage>
        <taxon>Bacteria</taxon>
        <taxon>Bacillati</taxon>
        <taxon>Bacillota</taxon>
        <taxon>Bacilli</taxon>
        <taxon>Bacillales</taxon>
        <taxon>Bacillaceae</taxon>
        <taxon>Rossellomorea</taxon>
    </lineage>
</organism>
<evidence type="ECO:0000313" key="4">
    <source>
        <dbReference type="Proteomes" id="UP000325182"/>
    </source>
</evidence>
<keyword evidence="2" id="KW-0812">Transmembrane</keyword>
<feature type="transmembrane region" description="Helical" evidence="2">
    <location>
        <begin position="418"/>
        <end position="440"/>
    </location>
</feature>
<protein>
    <recommendedName>
        <fullName evidence="5">O-antigen ligase like membrane protein</fullName>
    </recommendedName>
</protein>
<feature type="transmembrane region" description="Helical" evidence="2">
    <location>
        <begin position="446"/>
        <end position="465"/>
    </location>
</feature>
<dbReference type="InterPro" id="IPR049504">
    <property type="entry name" value="O-antigen_lig"/>
</dbReference>
<evidence type="ECO:0000256" key="1">
    <source>
        <dbReference type="SAM" id="MobiDB-lite"/>
    </source>
</evidence>
<keyword evidence="2" id="KW-0472">Membrane</keyword>
<feature type="transmembrane region" description="Helical" evidence="2">
    <location>
        <begin position="267"/>
        <end position="289"/>
    </location>
</feature>
<feature type="transmembrane region" description="Helical" evidence="2">
    <location>
        <begin position="384"/>
        <end position="406"/>
    </location>
</feature>
<feature type="region of interest" description="Disordered" evidence="1">
    <location>
        <begin position="307"/>
        <end position="327"/>
    </location>
</feature>
<name>A0A5D4MBR7_9BACI</name>
<feature type="transmembrane region" description="Helical" evidence="2">
    <location>
        <begin position="213"/>
        <end position="229"/>
    </location>
</feature>
<feature type="transmembrane region" description="Helical" evidence="2">
    <location>
        <begin position="235"/>
        <end position="255"/>
    </location>
</feature>
<evidence type="ECO:0008006" key="5">
    <source>
        <dbReference type="Google" id="ProtNLM"/>
    </source>
</evidence>
<evidence type="ECO:0000313" key="3">
    <source>
        <dbReference type="EMBL" id="TYR98938.1"/>
    </source>
</evidence>
<feature type="transmembrane region" description="Helical" evidence="2">
    <location>
        <begin position="144"/>
        <end position="163"/>
    </location>
</feature>
<dbReference type="PANTHER" id="PTHR37422">
    <property type="entry name" value="TEICHURONIC ACID BIOSYNTHESIS PROTEIN TUAE"/>
    <property type="match status" value="1"/>
</dbReference>